<dbReference type="GO" id="GO:0051539">
    <property type="term" value="F:4 iron, 4 sulfur cluster binding"/>
    <property type="evidence" value="ECO:0007669"/>
    <property type="project" value="UniProtKB-KW"/>
</dbReference>
<dbReference type="OrthoDB" id="9804590at2"/>
<dbReference type="PROSITE" id="PS51687">
    <property type="entry name" value="SAM_MT_RNA_M5U"/>
    <property type="match status" value="1"/>
</dbReference>
<keyword evidence="4 6" id="KW-0949">S-adenosyl-L-methionine</keyword>
<organism evidence="8 9">
    <name type="scientific">Albimonas pacifica</name>
    <dbReference type="NCBI Taxonomy" id="1114924"/>
    <lineage>
        <taxon>Bacteria</taxon>
        <taxon>Pseudomonadati</taxon>
        <taxon>Pseudomonadota</taxon>
        <taxon>Alphaproteobacteria</taxon>
        <taxon>Rhodobacterales</taxon>
        <taxon>Paracoccaceae</taxon>
        <taxon>Albimonas</taxon>
    </lineage>
</organism>
<sequence length="419" mass="44074">MTDAASDRSATELEIEIARLGRHGDGVDAAGEVFAPLTLPGETVRGAVVAGRMETPEIRVASPERATPPCPHFGTCGGCALQHASDAFVADWKRERVIEALAARGLSAEVRPTATSPAGTRRRATFSARRTRSSAIIGFHERREARLAEVPGCLLLAPEILAGIEGLRALVVAGAGRRGEMKLAVTATEAGLDVDVRGGRKLDAGLRVDLAAAAGQAGLARLSWEGEPVAAPHPPVVSMGLARPVLPPASFLQATPEGEAALAAAVDEAVGRKANRAADLFCGVGAFALRLAERMEVRAWDSDRAMVASLTAAWRGAGGRLRRIDAEARDLFRRPLLGPELKGLDAVVIDPPRAGARAQSESLAGSAIPRIAAVSCNPETFARDARILVDGGYSLDWVLPVDQFRWSAHTELAAAFSRR</sequence>
<evidence type="ECO:0000256" key="1">
    <source>
        <dbReference type="ARBA" id="ARBA00022485"/>
    </source>
</evidence>
<reference evidence="8 9" key="1">
    <citation type="submission" date="2016-10" db="EMBL/GenBank/DDBJ databases">
        <authorList>
            <person name="de Groot N.N."/>
        </authorList>
    </citation>
    <scope>NUCLEOTIDE SEQUENCE [LARGE SCALE GENOMIC DNA]</scope>
    <source>
        <strain evidence="8 9">CGMCC 1.11030</strain>
    </source>
</reference>
<keyword evidence="1" id="KW-0004">4Fe-4S</keyword>
<evidence type="ECO:0000313" key="8">
    <source>
        <dbReference type="EMBL" id="SFI49094.1"/>
    </source>
</evidence>
<dbReference type="PANTHER" id="PTHR11061">
    <property type="entry name" value="RNA M5U METHYLTRANSFERASE"/>
    <property type="match status" value="1"/>
</dbReference>
<dbReference type="PANTHER" id="PTHR11061:SF49">
    <property type="entry name" value="23S RRNA (URACIL(1939)-C(5))-METHYLTRANSFERASE RLMD"/>
    <property type="match status" value="1"/>
</dbReference>
<protein>
    <submittedName>
        <fullName evidence="8">23S rRNA m(5)U-1939 methyltransferase</fullName>
    </submittedName>
</protein>
<keyword evidence="9" id="KW-1185">Reference proteome</keyword>
<dbReference type="CDD" id="cd02440">
    <property type="entry name" value="AdoMet_MTases"/>
    <property type="match status" value="1"/>
</dbReference>
<feature type="active site" evidence="7">
    <location>
        <position position="376"/>
    </location>
</feature>
<feature type="binding site" evidence="6">
    <location>
        <position position="301"/>
    </location>
    <ligand>
        <name>S-adenosyl-L-methionine</name>
        <dbReference type="ChEBI" id="CHEBI:59789"/>
    </ligand>
</feature>
<dbReference type="InterPro" id="IPR010280">
    <property type="entry name" value="U5_MeTrfase_fam"/>
</dbReference>
<keyword evidence="5" id="KW-0411">Iron-sulfur</keyword>
<feature type="binding site" evidence="6">
    <location>
        <position position="281"/>
    </location>
    <ligand>
        <name>S-adenosyl-L-methionine</name>
        <dbReference type="ChEBI" id="CHEBI:59789"/>
    </ligand>
</feature>
<dbReference type="GO" id="GO:0070041">
    <property type="term" value="F:rRNA (uridine-C5-)-methyltransferase activity"/>
    <property type="evidence" value="ECO:0007669"/>
    <property type="project" value="TreeGrafter"/>
</dbReference>
<keyword evidence="1" id="KW-0479">Metal-binding</keyword>
<evidence type="ECO:0000256" key="2">
    <source>
        <dbReference type="ARBA" id="ARBA00022603"/>
    </source>
</evidence>
<keyword evidence="3 6" id="KW-0808">Transferase</keyword>
<evidence type="ECO:0000313" key="9">
    <source>
        <dbReference type="Proteomes" id="UP000199377"/>
    </source>
</evidence>
<dbReference type="PROSITE" id="PS01230">
    <property type="entry name" value="TRMA_1"/>
    <property type="match status" value="1"/>
</dbReference>
<dbReference type="Proteomes" id="UP000199377">
    <property type="component" value="Unassembled WGS sequence"/>
</dbReference>
<accession>A0A1I3IM89</accession>
<proteinExistence type="inferred from homology"/>
<dbReference type="Gene3D" id="2.40.50.1070">
    <property type="match status" value="1"/>
</dbReference>
<dbReference type="InterPro" id="IPR030390">
    <property type="entry name" value="MeTrfase_TrmA_AS"/>
</dbReference>
<dbReference type="SUPFAM" id="SSF53335">
    <property type="entry name" value="S-adenosyl-L-methionine-dependent methyltransferases"/>
    <property type="match status" value="1"/>
</dbReference>
<gene>
    <name evidence="8" type="ORF">SAMN05216258_107135</name>
</gene>
<evidence type="ECO:0000256" key="5">
    <source>
        <dbReference type="ARBA" id="ARBA00023014"/>
    </source>
</evidence>
<dbReference type="Gene3D" id="3.40.50.150">
    <property type="entry name" value="Vaccinia Virus protein VP39"/>
    <property type="match status" value="1"/>
</dbReference>
<dbReference type="InterPro" id="IPR029063">
    <property type="entry name" value="SAM-dependent_MTases_sf"/>
</dbReference>
<evidence type="ECO:0000256" key="6">
    <source>
        <dbReference type="PROSITE-ProRule" id="PRU01024"/>
    </source>
</evidence>
<feature type="binding site" evidence="6">
    <location>
        <position position="253"/>
    </location>
    <ligand>
        <name>S-adenosyl-L-methionine</name>
        <dbReference type="ChEBI" id="CHEBI:59789"/>
    </ligand>
</feature>
<dbReference type="RefSeq" id="WP_092861113.1">
    <property type="nucleotide sequence ID" value="NZ_FOQH01000007.1"/>
</dbReference>
<keyword evidence="2 6" id="KW-0489">Methyltransferase</keyword>
<dbReference type="STRING" id="1114924.SAMN05216258_107135"/>
<feature type="active site" description="Nucleophile" evidence="6">
    <location>
        <position position="376"/>
    </location>
</feature>
<evidence type="ECO:0000256" key="3">
    <source>
        <dbReference type="ARBA" id="ARBA00022679"/>
    </source>
</evidence>
<dbReference type="GO" id="GO:0070475">
    <property type="term" value="P:rRNA base methylation"/>
    <property type="evidence" value="ECO:0007669"/>
    <property type="project" value="TreeGrafter"/>
</dbReference>
<keyword evidence="1" id="KW-0408">Iron</keyword>
<dbReference type="EMBL" id="FOQH01000007">
    <property type="protein sequence ID" value="SFI49094.1"/>
    <property type="molecule type" value="Genomic_DNA"/>
</dbReference>
<comment type="similarity">
    <text evidence="6">Belongs to the class I-like SAM-binding methyltransferase superfamily. RNA M5U methyltransferase family.</text>
</comment>
<dbReference type="Pfam" id="PF05958">
    <property type="entry name" value="tRNA_U5-meth_tr"/>
    <property type="match status" value="1"/>
</dbReference>
<evidence type="ECO:0000256" key="7">
    <source>
        <dbReference type="PROSITE-ProRule" id="PRU10015"/>
    </source>
</evidence>
<dbReference type="InterPro" id="IPR012340">
    <property type="entry name" value="NA-bd_OB-fold"/>
</dbReference>
<name>A0A1I3IM89_9RHOB</name>
<dbReference type="AlphaFoldDB" id="A0A1I3IM89"/>
<feature type="binding site" evidence="6">
    <location>
        <position position="350"/>
    </location>
    <ligand>
        <name>S-adenosyl-L-methionine</name>
        <dbReference type="ChEBI" id="CHEBI:59789"/>
    </ligand>
</feature>
<dbReference type="Gene3D" id="2.40.50.140">
    <property type="entry name" value="Nucleic acid-binding proteins"/>
    <property type="match status" value="1"/>
</dbReference>
<evidence type="ECO:0000256" key="4">
    <source>
        <dbReference type="ARBA" id="ARBA00022691"/>
    </source>
</evidence>